<sequence>MDENPTHSRRAFLRRVGALGAVGLGGCVGRGARAGTAGDGGGRTLTVAILAAGSLQHALESGLTPAVDVPIRVEAHGSATVARMVAAGKRDPDILTVADTALFENPLSPPWYATFTSNAVVLAYNPDTEGGRRVADAGTEQWYEPLTDGAVRLGRTDPDQDPLGYRTLFSLELAARYYDDAPALHETIPARRQIYPETALLSKFETGAIDAAFAYRNMAVERGYDYVDLPDRIDLSNPDHADRYSTVSYTLPSGQEIRGDLISYGSTIRKPSDAARSVFVVHTTGDYLDDSGFLRREGFPRYRGEVPPEVRRATTADARSLREPVSDVTILR</sequence>
<dbReference type="EMBL" id="CP034145">
    <property type="protein sequence ID" value="AZH26470.1"/>
    <property type="molecule type" value="Genomic_DNA"/>
</dbReference>
<organism evidence="3 4">
    <name type="scientific">Haloplanus aerogenes</name>
    <dbReference type="NCBI Taxonomy" id="660522"/>
    <lineage>
        <taxon>Archaea</taxon>
        <taxon>Methanobacteriati</taxon>
        <taxon>Methanobacteriota</taxon>
        <taxon>Stenosarchaea group</taxon>
        <taxon>Halobacteria</taxon>
        <taxon>Halobacteriales</taxon>
        <taxon>Haloferacaceae</taxon>
        <taxon>Haloplanus</taxon>
    </lineage>
</organism>
<comment type="similarity">
    <text evidence="1">Belongs to the bacterial solute-binding protein 1 family. WtpA subfamily.</text>
</comment>
<dbReference type="InterPro" id="IPR006311">
    <property type="entry name" value="TAT_signal"/>
</dbReference>
<accession>A0A3M0D8A3</accession>
<evidence type="ECO:0000313" key="3">
    <source>
        <dbReference type="EMBL" id="RMB18061.1"/>
    </source>
</evidence>
<dbReference type="PANTHER" id="PTHR30632">
    <property type="entry name" value="MOLYBDATE-BINDING PERIPLASMIC PROTEIN"/>
    <property type="match status" value="1"/>
</dbReference>
<reference evidence="3 4" key="1">
    <citation type="journal article" date="2015" name="Stand. Genomic Sci.">
        <title>Genomic Encyclopedia of Bacterial and Archaeal Type Strains, Phase III: the genomes of soil and plant-associated and newly described type strains.</title>
        <authorList>
            <person name="Whitman W.B."/>
            <person name="Woyke T."/>
            <person name="Klenk H.P."/>
            <person name="Zhou Y."/>
            <person name="Lilburn T.G."/>
            <person name="Beck B.J."/>
            <person name="De Vos P."/>
            <person name="Vandamme P."/>
            <person name="Eisen J.A."/>
            <person name="Garrity G."/>
            <person name="Hugenholtz P."/>
            <person name="Kyrpides N.C."/>
        </authorList>
    </citation>
    <scope>NUCLEOTIDE SEQUENCE [LARGE SCALE GENOMIC DNA]</scope>
    <source>
        <strain evidence="3 4">CGMCC 1.10124</strain>
    </source>
</reference>
<dbReference type="KEGG" id="haer:DU502_14315"/>
<dbReference type="AlphaFoldDB" id="A0A3M0D8A3"/>
<dbReference type="PANTHER" id="PTHR30632:SF16">
    <property type="entry name" value="MOLYBDATE_TUNGSTATE-BINDING PROTEIN WTPA"/>
    <property type="match status" value="1"/>
</dbReference>
<dbReference type="RefSeq" id="WP_121920170.1">
    <property type="nucleotide sequence ID" value="NZ_CP034145.1"/>
</dbReference>
<dbReference type="InterPro" id="IPR050682">
    <property type="entry name" value="ModA/WtpA"/>
</dbReference>
<dbReference type="PROSITE" id="PS51318">
    <property type="entry name" value="TAT"/>
    <property type="match status" value="1"/>
</dbReference>
<evidence type="ECO:0000313" key="4">
    <source>
        <dbReference type="Proteomes" id="UP000277326"/>
    </source>
</evidence>
<dbReference type="GO" id="GO:0030973">
    <property type="term" value="F:molybdate ion binding"/>
    <property type="evidence" value="ECO:0007669"/>
    <property type="project" value="TreeGrafter"/>
</dbReference>
<dbReference type="GeneID" id="38472483"/>
<dbReference type="Gene3D" id="3.40.190.10">
    <property type="entry name" value="Periplasmic binding protein-like II"/>
    <property type="match status" value="2"/>
</dbReference>
<dbReference type="Pfam" id="PF13531">
    <property type="entry name" value="SBP_bac_11"/>
    <property type="match status" value="1"/>
</dbReference>
<dbReference type="Proteomes" id="UP000282007">
    <property type="component" value="Chromosome"/>
</dbReference>
<reference evidence="2 5" key="2">
    <citation type="submission" date="2018-07" db="EMBL/GenBank/DDBJ databases">
        <title>Genome sequences of Haloplanus aerogenes JCM 16430T.</title>
        <authorList>
            <person name="Kim Y.B."/>
            <person name="Roh S.W."/>
        </authorList>
    </citation>
    <scope>NUCLEOTIDE SEQUENCE [LARGE SCALE GENOMIC DNA]</scope>
    <source>
        <strain evidence="2 5">JCM 16430</strain>
    </source>
</reference>
<proteinExistence type="inferred from homology"/>
<reference evidence="3" key="3">
    <citation type="submission" date="2018-10" db="EMBL/GenBank/DDBJ databases">
        <authorList>
            <person name="Whitman W."/>
            <person name="Huntemann M."/>
            <person name="Clum A."/>
            <person name="Pillay M."/>
            <person name="Palaniappan K."/>
            <person name="Varghese N."/>
            <person name="Mikhailova N."/>
            <person name="Stamatis D."/>
            <person name="Reddy T."/>
            <person name="Daum C."/>
            <person name="Shapiro N."/>
            <person name="Ivanova N."/>
            <person name="Kyrpides N."/>
            <person name="Woyke T."/>
        </authorList>
    </citation>
    <scope>NUCLEOTIDE SEQUENCE</scope>
    <source>
        <strain evidence="3">CGMCC 1.10124</strain>
    </source>
</reference>
<dbReference type="CDD" id="cd13540">
    <property type="entry name" value="PBP2_ModA_WtpA"/>
    <property type="match status" value="1"/>
</dbReference>
<evidence type="ECO:0000313" key="2">
    <source>
        <dbReference type="EMBL" id="AZH26470.1"/>
    </source>
</evidence>
<dbReference type="GO" id="GO:0015689">
    <property type="term" value="P:molybdate ion transport"/>
    <property type="evidence" value="ECO:0007669"/>
    <property type="project" value="TreeGrafter"/>
</dbReference>
<evidence type="ECO:0000313" key="5">
    <source>
        <dbReference type="Proteomes" id="UP000282007"/>
    </source>
</evidence>
<keyword evidence="5" id="KW-1185">Reference proteome</keyword>
<dbReference type="EMBL" id="REFS01000003">
    <property type="protein sequence ID" value="RMB18061.1"/>
    <property type="molecule type" value="Genomic_DNA"/>
</dbReference>
<dbReference type="SUPFAM" id="SSF53850">
    <property type="entry name" value="Periplasmic binding protein-like II"/>
    <property type="match status" value="1"/>
</dbReference>
<dbReference type="Proteomes" id="UP000277326">
    <property type="component" value="Unassembled WGS sequence"/>
</dbReference>
<name>A0A3M0D8A3_9EURY</name>
<dbReference type="OrthoDB" id="7820at2157"/>
<gene>
    <name evidence="3" type="ORF">ATH50_1507</name>
    <name evidence="2" type="ORF">DU502_14315</name>
</gene>
<evidence type="ECO:0000256" key="1">
    <source>
        <dbReference type="ARBA" id="ARBA00009438"/>
    </source>
</evidence>
<protein>
    <submittedName>
        <fullName evidence="3">Molybdate/tungstate transport system substrate-binding protein</fullName>
    </submittedName>
    <submittedName>
        <fullName evidence="2">Sulfate transporter</fullName>
    </submittedName>
</protein>